<evidence type="ECO:0000313" key="4">
    <source>
        <dbReference type="Proteomes" id="UP000534870"/>
    </source>
</evidence>
<evidence type="ECO:0000313" key="3">
    <source>
        <dbReference type="EMBL" id="XAE41014.1"/>
    </source>
</evidence>
<dbReference type="AlphaFoldDB" id="A0A7Y7IXL2"/>
<protein>
    <submittedName>
        <fullName evidence="2">Glycosyl transferase</fullName>
    </submittedName>
    <submittedName>
        <fullName evidence="3">Glycosyltransferase</fullName>
    </submittedName>
</protein>
<dbReference type="EMBL" id="CP152276">
    <property type="protein sequence ID" value="XAE41014.1"/>
    <property type="molecule type" value="Genomic_DNA"/>
</dbReference>
<dbReference type="InterPro" id="IPR029044">
    <property type="entry name" value="Nucleotide-diphossugar_trans"/>
</dbReference>
<keyword evidence="5" id="KW-1185">Reference proteome</keyword>
<dbReference type="Proteomes" id="UP000534870">
    <property type="component" value="Unassembled WGS sequence"/>
</dbReference>
<reference evidence="3 5" key="2">
    <citation type="submission" date="2024-04" db="EMBL/GenBank/DDBJ databases">
        <title>Complete genome sequence of Nguyenibacter vanlangesis HBCM-1154, a strain capable of nitrogen fixation, IAA production, and phosphorus solubilization isolated from sugarcane soil.</title>
        <authorList>
            <person name="MY HANH P."/>
        </authorList>
    </citation>
    <scope>NUCLEOTIDE SEQUENCE [LARGE SCALE GENOMIC DNA]</scope>
    <source>
        <strain evidence="3 5">HBCM 1154</strain>
    </source>
</reference>
<dbReference type="RefSeq" id="WP_176640362.1">
    <property type="nucleotide sequence ID" value="NZ_CP152276.1"/>
</dbReference>
<dbReference type="Pfam" id="PF04488">
    <property type="entry name" value="Gly_transf_sug"/>
    <property type="match status" value="1"/>
</dbReference>
<dbReference type="InterPro" id="IPR051706">
    <property type="entry name" value="Glycosyltransferase_domain"/>
</dbReference>
<dbReference type="GO" id="GO:0051999">
    <property type="term" value="P:mannosyl-inositol phosphorylceramide biosynthetic process"/>
    <property type="evidence" value="ECO:0007669"/>
    <property type="project" value="TreeGrafter"/>
</dbReference>
<dbReference type="Proteomes" id="UP001449795">
    <property type="component" value="Chromosome"/>
</dbReference>
<evidence type="ECO:0000256" key="1">
    <source>
        <dbReference type="ARBA" id="ARBA00022679"/>
    </source>
</evidence>
<dbReference type="PANTHER" id="PTHR32385:SF15">
    <property type="entry name" value="INOSITOL PHOSPHOCERAMIDE MANNOSYLTRANSFERASE 1"/>
    <property type="match status" value="1"/>
</dbReference>
<dbReference type="InterPro" id="IPR007577">
    <property type="entry name" value="GlycoTrfase_DXD_sugar-bd_CS"/>
</dbReference>
<evidence type="ECO:0000313" key="5">
    <source>
        <dbReference type="Proteomes" id="UP001449795"/>
    </source>
</evidence>
<organism evidence="2 4">
    <name type="scientific">Nguyenibacter vanlangensis</name>
    <dbReference type="NCBI Taxonomy" id="1216886"/>
    <lineage>
        <taxon>Bacteria</taxon>
        <taxon>Pseudomonadati</taxon>
        <taxon>Pseudomonadota</taxon>
        <taxon>Alphaproteobacteria</taxon>
        <taxon>Acetobacterales</taxon>
        <taxon>Acetobacteraceae</taxon>
        <taxon>Nguyenibacter</taxon>
    </lineage>
</organism>
<dbReference type="PANTHER" id="PTHR32385">
    <property type="entry name" value="MANNOSYL PHOSPHORYLINOSITOL CERAMIDE SYNTHASE"/>
    <property type="match status" value="1"/>
</dbReference>
<proteinExistence type="predicted"/>
<accession>A0A7Y7IXL2</accession>
<name>A0A7Y7IXL2_9PROT</name>
<dbReference type="Gene3D" id="3.90.550.20">
    <property type="match status" value="1"/>
</dbReference>
<keyword evidence="1 2" id="KW-0808">Transferase</keyword>
<dbReference type="SUPFAM" id="SSF53448">
    <property type="entry name" value="Nucleotide-diphospho-sugar transferases"/>
    <property type="match status" value="1"/>
</dbReference>
<dbReference type="GO" id="GO:0016020">
    <property type="term" value="C:membrane"/>
    <property type="evidence" value="ECO:0007669"/>
    <property type="project" value="GOC"/>
</dbReference>
<reference evidence="2 4" key="1">
    <citation type="submission" date="2020-06" db="EMBL/GenBank/DDBJ databases">
        <title>Description of novel acetic acid bacteria.</title>
        <authorList>
            <person name="Sombolestani A."/>
        </authorList>
    </citation>
    <scope>NUCLEOTIDE SEQUENCE [LARGE SCALE GENOMIC DNA]</scope>
    <source>
        <strain evidence="2 4">LMG 31431</strain>
    </source>
</reference>
<dbReference type="EMBL" id="JABXXP010000223">
    <property type="protein sequence ID" value="NVN11670.1"/>
    <property type="molecule type" value="Genomic_DNA"/>
</dbReference>
<sequence>MTIPARVHFCWIGPTLPWAYVFAVLSAAARSGMDEVILHHTDALAEGPEIRALRAAARVRLSRIDPAAYLAAVERAAGITEGRLSAFYQSVPRPVQRADILRVAILYREGGVYLDLDTITVASFRPLLGAAQFVGTEFIVWPQAVCATRDRRIRARHTALAVLRRVLRTIPLGWKLFRRVTHLYCRGMNNAAMGAQAGSPFFATCLRHMLAMSPQERVRPYALGPHLLDALAACGESGTLTVHDPAIFYPMPPEISEHLFRRGRHVRAQDVLQPGTCVVHWYASVRTKQRVARITPRSVQADRERQLFSALVSMVLETLPDED</sequence>
<dbReference type="GO" id="GO:0000030">
    <property type="term" value="F:mannosyltransferase activity"/>
    <property type="evidence" value="ECO:0007669"/>
    <property type="project" value="TreeGrafter"/>
</dbReference>
<gene>
    <name evidence="3" type="ORF">AAC691_11790</name>
    <name evidence="2" type="ORF">HUK84_11155</name>
</gene>
<evidence type="ECO:0000313" key="2">
    <source>
        <dbReference type="EMBL" id="NVN11670.1"/>
    </source>
</evidence>